<accession>A0A316FGJ0</accession>
<evidence type="ECO:0000256" key="1">
    <source>
        <dbReference type="ARBA" id="ARBA00022801"/>
    </source>
</evidence>
<evidence type="ECO:0000259" key="2">
    <source>
        <dbReference type="Pfam" id="PF00326"/>
    </source>
</evidence>
<dbReference type="InterPro" id="IPR029058">
    <property type="entry name" value="AB_hydrolase_fold"/>
</dbReference>
<comment type="caution">
    <text evidence="3">The sequence shown here is derived from an EMBL/GenBank/DDBJ whole genome shotgun (WGS) entry which is preliminary data.</text>
</comment>
<dbReference type="OrthoDB" id="4269629at2"/>
<dbReference type="Gene3D" id="3.40.50.1820">
    <property type="entry name" value="alpha/beta hydrolase"/>
    <property type="match status" value="1"/>
</dbReference>
<dbReference type="InterPro" id="IPR001375">
    <property type="entry name" value="Peptidase_S9_cat"/>
</dbReference>
<keyword evidence="1" id="KW-0378">Hydrolase</keyword>
<dbReference type="RefSeq" id="WP_109764613.1">
    <property type="nucleotide sequence ID" value="NZ_QGGU01000011.1"/>
</dbReference>
<reference evidence="3 4" key="1">
    <citation type="submission" date="2018-05" db="EMBL/GenBank/DDBJ databases">
        <title>Genomic Encyclopedia of Type Strains, Phase IV (KMG-IV): sequencing the most valuable type-strain genomes for metagenomic binning, comparative biology and taxonomic classification.</title>
        <authorList>
            <person name="Goeker M."/>
        </authorList>
    </citation>
    <scope>NUCLEOTIDE SEQUENCE [LARGE SCALE GENOMIC DNA]</scope>
    <source>
        <strain evidence="3 4">DSM 25350</strain>
    </source>
</reference>
<evidence type="ECO:0000313" key="4">
    <source>
        <dbReference type="Proteomes" id="UP000245790"/>
    </source>
</evidence>
<feature type="domain" description="Peptidase S9 prolyl oligopeptidase catalytic" evidence="2">
    <location>
        <begin position="434"/>
        <end position="649"/>
    </location>
</feature>
<dbReference type="PANTHER" id="PTHR42776">
    <property type="entry name" value="SERINE PEPTIDASE S9 FAMILY MEMBER"/>
    <property type="match status" value="1"/>
</dbReference>
<dbReference type="GO" id="GO:0006508">
    <property type="term" value="P:proteolysis"/>
    <property type="evidence" value="ECO:0007669"/>
    <property type="project" value="InterPro"/>
</dbReference>
<dbReference type="GO" id="GO:0004252">
    <property type="term" value="F:serine-type endopeptidase activity"/>
    <property type="evidence" value="ECO:0007669"/>
    <property type="project" value="TreeGrafter"/>
</dbReference>
<organism evidence="3 4">
    <name type="scientific">Pleionea mediterranea</name>
    <dbReference type="NCBI Taxonomy" id="523701"/>
    <lineage>
        <taxon>Bacteria</taxon>
        <taxon>Pseudomonadati</taxon>
        <taxon>Pseudomonadota</taxon>
        <taxon>Gammaproteobacteria</taxon>
        <taxon>Oceanospirillales</taxon>
        <taxon>Pleioneaceae</taxon>
        <taxon>Pleionea</taxon>
    </lineage>
</organism>
<dbReference type="SUPFAM" id="SSF53474">
    <property type="entry name" value="alpha/beta-Hydrolases"/>
    <property type="match status" value="1"/>
</dbReference>
<dbReference type="PANTHER" id="PTHR42776:SF27">
    <property type="entry name" value="DIPEPTIDYL PEPTIDASE FAMILY MEMBER 6"/>
    <property type="match status" value="1"/>
</dbReference>
<dbReference type="AlphaFoldDB" id="A0A316FGJ0"/>
<evidence type="ECO:0000313" key="3">
    <source>
        <dbReference type="EMBL" id="PWK47363.1"/>
    </source>
</evidence>
<dbReference type="Pfam" id="PF00326">
    <property type="entry name" value="Peptidase_S9"/>
    <property type="match status" value="1"/>
</dbReference>
<name>A0A316FGJ0_9GAMM</name>
<proteinExistence type="predicted"/>
<sequence length="649" mass="73462">MSYFIKLVLLVWVFIASSWASNVETFAKEAKYKALKISPDGQYLAAKMNHDNKDILVVIERSKMKLVHTYQFGEKGHVGDFFWVNDDRLVFDKVQMRGWHENPVTYGEIYAGNADGSEQKVIFGFSAGSKKEYGSLRTRNLKSDLAFGEIVDLKRSSDDEIIIAYRPWGTDIDTSTTIANLNVYTGKKSIITRLPVGNMNVKVNELGEPLYAVGVDDDGYLKEFVYNKQSWRPFRTESTISTIVTATVSNKNTLTYLAYHSDKLSVFQLQFPKLTNQMLFSHEKYDVEDLITDPVSGQVVGASLLSGYPEYHYFEPEHRFAKLHSTITSVLPQYYNQIVSATKDNRLYIVQSQSDQQPTRYFLFDTESNKLTSLVHSKPWIQAAKMGNRKPVEFTARDGSTVYAVVTEPPTKQDEVKVVTLVHGGPFGVYDDWLFDTEAQMLASHGFTVLQINYRGSGGYGEQYEDAGIRKLSTLMQHDIVDGTKWYLKAVKLKDESKQSIKANACIMGWSFGGYSAVMSSIMAPDVFRCAVTAAGYYDAYRLSSTADYTNIDSVNTVAQGLYGDDKSELLKASPVSYLNDLNVPVLIAHGGQDKRIPVEQAHLLKDKLEALNKPYDWFYREKEGHGFYNEKNRVAFYSKVIEFLNQHL</sequence>
<dbReference type="EMBL" id="QGGU01000011">
    <property type="protein sequence ID" value="PWK47363.1"/>
    <property type="molecule type" value="Genomic_DNA"/>
</dbReference>
<dbReference type="SUPFAM" id="SSF82171">
    <property type="entry name" value="DPP6 N-terminal domain-like"/>
    <property type="match status" value="1"/>
</dbReference>
<keyword evidence="4" id="KW-1185">Reference proteome</keyword>
<dbReference type="Proteomes" id="UP000245790">
    <property type="component" value="Unassembled WGS sequence"/>
</dbReference>
<gene>
    <name evidence="3" type="ORF">C8D97_111108</name>
</gene>
<protein>
    <submittedName>
        <fullName evidence="3">Prolyl oligopeptidase family protein</fullName>
    </submittedName>
</protein>